<feature type="region of interest" description="Disordered" evidence="1">
    <location>
        <begin position="34"/>
        <end position="72"/>
    </location>
</feature>
<dbReference type="EMBL" id="BAFD01000037">
    <property type="protein sequence ID" value="GAB43065.1"/>
    <property type="molecule type" value="Genomic_DNA"/>
</dbReference>
<comment type="caution">
    <text evidence="2">The sequence shown here is derived from an EMBL/GenBank/DDBJ whole genome shotgun (WGS) entry which is preliminary data.</text>
</comment>
<protein>
    <recommendedName>
        <fullName evidence="4">Transposase</fullName>
    </recommendedName>
</protein>
<sequence length="72" mass="7611">MGTSVERKTASDLAVGSTAFVTVDTRYERRIDGVNSTKAQETGVSVGFGRPRKAPEPTSGSPEKAADLTVLR</sequence>
<name>A0ABQ0HB12_9ACTN</name>
<evidence type="ECO:0008006" key="4">
    <source>
        <dbReference type="Google" id="ProtNLM"/>
    </source>
</evidence>
<feature type="compositionally biased region" description="Polar residues" evidence="1">
    <location>
        <begin position="34"/>
        <end position="43"/>
    </location>
</feature>
<proteinExistence type="predicted"/>
<accession>A0ABQ0HB12</accession>
<evidence type="ECO:0000313" key="3">
    <source>
        <dbReference type="Proteomes" id="UP000004881"/>
    </source>
</evidence>
<organism evidence="2 3">
    <name type="scientific">Gordonia terrae NBRC 100016</name>
    <dbReference type="NCBI Taxonomy" id="1089454"/>
    <lineage>
        <taxon>Bacteria</taxon>
        <taxon>Bacillati</taxon>
        <taxon>Actinomycetota</taxon>
        <taxon>Actinomycetes</taxon>
        <taxon>Mycobacteriales</taxon>
        <taxon>Gordoniaceae</taxon>
        <taxon>Gordonia</taxon>
    </lineage>
</organism>
<reference evidence="2 3" key="1">
    <citation type="submission" date="2012-02" db="EMBL/GenBank/DDBJ databases">
        <title>Whole genome shotgun sequence of Gordonia terrae NBRC 100016.</title>
        <authorList>
            <person name="Takarada H."/>
            <person name="Hosoyama A."/>
            <person name="Tsuchikane K."/>
            <person name="Katsumata H."/>
            <person name="Yamazaki S."/>
            <person name="Fujita N."/>
        </authorList>
    </citation>
    <scope>NUCLEOTIDE SEQUENCE [LARGE SCALE GENOMIC DNA]</scope>
    <source>
        <strain evidence="2 3">NBRC 100016</strain>
    </source>
</reference>
<evidence type="ECO:0000256" key="1">
    <source>
        <dbReference type="SAM" id="MobiDB-lite"/>
    </source>
</evidence>
<evidence type="ECO:0000313" key="2">
    <source>
        <dbReference type="EMBL" id="GAB43065.1"/>
    </source>
</evidence>
<keyword evidence="3" id="KW-1185">Reference proteome</keyword>
<gene>
    <name evidence="2" type="ORF">GOTRE_037_00410</name>
</gene>
<dbReference type="Proteomes" id="UP000004881">
    <property type="component" value="Unassembled WGS sequence"/>
</dbReference>